<evidence type="ECO:0000313" key="2">
    <source>
        <dbReference type="EMBL" id="WTT22465.1"/>
    </source>
</evidence>
<dbReference type="PANTHER" id="PTHR42305">
    <property type="entry name" value="MEMBRANE PROTEIN RV1733C-RELATED"/>
    <property type="match status" value="1"/>
</dbReference>
<keyword evidence="1" id="KW-0472">Membrane</keyword>
<protein>
    <recommendedName>
        <fullName evidence="3">Integral membrane protein</fullName>
    </recommendedName>
</protein>
<dbReference type="PANTHER" id="PTHR42305:SF1">
    <property type="entry name" value="MEMBRANE PROTEIN RV1733C-RELATED"/>
    <property type="match status" value="1"/>
</dbReference>
<evidence type="ECO:0008006" key="3">
    <source>
        <dbReference type="Google" id="ProtNLM"/>
    </source>
</evidence>
<proteinExistence type="predicted"/>
<name>A0AAU2AE05_9ACTN</name>
<dbReference type="AlphaFoldDB" id="A0AAU2AE05"/>
<feature type="transmembrane region" description="Helical" evidence="1">
    <location>
        <begin position="25"/>
        <end position="50"/>
    </location>
</feature>
<keyword evidence="1" id="KW-1133">Transmembrane helix</keyword>
<feature type="transmembrane region" description="Helical" evidence="1">
    <location>
        <begin position="144"/>
        <end position="165"/>
    </location>
</feature>
<dbReference type="EMBL" id="CP108222">
    <property type="protein sequence ID" value="WTT22465.1"/>
    <property type="molecule type" value="Genomic_DNA"/>
</dbReference>
<gene>
    <name evidence="2" type="ORF">OHA22_46445</name>
</gene>
<evidence type="ECO:0000256" key="1">
    <source>
        <dbReference type="SAM" id="Phobius"/>
    </source>
</evidence>
<sequence>MGRGKPTRKRFWRLRSNPLRRRDDIVEAWVVLAVWTLAVVGGTAVGLVAAHATEATLDQQRAERHTVNAVLLTDVPNPTAGRGSSGDKALAEVRWTAPDGSSRTDNTLVDTGLKSGTRVVLWQDGQGTLVTEPPSATEATVEGAVMGGFAGLSLVGGVHAVGALARRRLDQRRMAGWDREWDLVGPQWGHRTG</sequence>
<accession>A0AAU2AE05</accession>
<keyword evidence="1" id="KW-0812">Transmembrane</keyword>
<dbReference type="InterPro" id="IPR039708">
    <property type="entry name" value="MT1774/Rv1733c-like"/>
</dbReference>
<organism evidence="2">
    <name type="scientific">Streptomyces sp. NBC_00093</name>
    <dbReference type="NCBI Taxonomy" id="2975649"/>
    <lineage>
        <taxon>Bacteria</taxon>
        <taxon>Bacillati</taxon>
        <taxon>Actinomycetota</taxon>
        <taxon>Actinomycetes</taxon>
        <taxon>Kitasatosporales</taxon>
        <taxon>Streptomycetaceae</taxon>
        <taxon>Streptomyces</taxon>
    </lineage>
</organism>
<reference evidence="2" key="1">
    <citation type="submission" date="2022-10" db="EMBL/GenBank/DDBJ databases">
        <title>The complete genomes of actinobacterial strains from the NBC collection.</title>
        <authorList>
            <person name="Joergensen T.S."/>
            <person name="Alvarez Arevalo M."/>
            <person name="Sterndorff E.B."/>
            <person name="Faurdal D."/>
            <person name="Vuksanovic O."/>
            <person name="Mourched A.-S."/>
            <person name="Charusanti P."/>
            <person name="Shaw S."/>
            <person name="Blin K."/>
            <person name="Weber T."/>
        </authorList>
    </citation>
    <scope>NUCLEOTIDE SEQUENCE</scope>
    <source>
        <strain evidence="2">NBC_00093</strain>
    </source>
</reference>